<dbReference type="PRINTS" id="PR01415">
    <property type="entry name" value="ANKYRIN"/>
</dbReference>
<evidence type="ECO:0000256" key="1">
    <source>
        <dbReference type="PROSITE-ProRule" id="PRU00023"/>
    </source>
</evidence>
<keyword evidence="3" id="KW-1185">Reference proteome</keyword>
<dbReference type="SMART" id="SM00248">
    <property type="entry name" value="ANK"/>
    <property type="match status" value="2"/>
</dbReference>
<feature type="repeat" description="ANK" evidence="1">
    <location>
        <begin position="4"/>
        <end position="36"/>
    </location>
</feature>
<dbReference type="AlphaFoldDB" id="A0A550CJ01"/>
<evidence type="ECO:0000313" key="3">
    <source>
        <dbReference type="Proteomes" id="UP000320762"/>
    </source>
</evidence>
<feature type="repeat" description="ANK" evidence="1">
    <location>
        <begin position="37"/>
        <end position="69"/>
    </location>
</feature>
<dbReference type="InterPro" id="IPR002110">
    <property type="entry name" value="Ankyrin_rpt"/>
</dbReference>
<dbReference type="InterPro" id="IPR036770">
    <property type="entry name" value="Ankyrin_rpt-contain_sf"/>
</dbReference>
<accession>A0A550CJ01</accession>
<keyword evidence="1" id="KW-0040">ANK repeat</keyword>
<dbReference type="InterPro" id="IPR042334">
    <property type="entry name" value="ANKRD31"/>
</dbReference>
<dbReference type="PANTHER" id="PTHR24176">
    <property type="entry name" value="ANKYRIN REPEAT DOMAIN-CONTAINING PROTEIN 31-RELATED"/>
    <property type="match status" value="1"/>
</dbReference>
<dbReference type="Gene3D" id="1.25.40.20">
    <property type="entry name" value="Ankyrin repeat-containing domain"/>
    <property type="match status" value="1"/>
</dbReference>
<dbReference type="EMBL" id="VDMD01000006">
    <property type="protein sequence ID" value="TRM64757.1"/>
    <property type="molecule type" value="Genomic_DNA"/>
</dbReference>
<reference evidence="2 3" key="1">
    <citation type="journal article" date="2019" name="New Phytol.">
        <title>Comparative genomics reveals unique wood-decay strategies and fruiting body development in the Schizophyllaceae.</title>
        <authorList>
            <person name="Almasi E."/>
            <person name="Sahu N."/>
            <person name="Krizsan K."/>
            <person name="Balint B."/>
            <person name="Kovacs G.M."/>
            <person name="Kiss B."/>
            <person name="Cseklye J."/>
            <person name="Drula E."/>
            <person name="Henrissat B."/>
            <person name="Nagy I."/>
            <person name="Chovatia M."/>
            <person name="Adam C."/>
            <person name="LaButti K."/>
            <person name="Lipzen A."/>
            <person name="Riley R."/>
            <person name="Grigoriev I.V."/>
            <person name="Nagy L.G."/>
        </authorList>
    </citation>
    <scope>NUCLEOTIDE SEQUENCE [LARGE SCALE GENOMIC DNA]</scope>
    <source>
        <strain evidence="2 3">NL-1724</strain>
    </source>
</reference>
<name>A0A550CJ01_9AGAR</name>
<dbReference type="Proteomes" id="UP000320762">
    <property type="component" value="Unassembled WGS sequence"/>
</dbReference>
<dbReference type="PROSITE" id="PS50088">
    <property type="entry name" value="ANK_REPEAT"/>
    <property type="match status" value="2"/>
</dbReference>
<dbReference type="PANTHER" id="PTHR24176:SF14">
    <property type="entry name" value="ANKYRIN REPEAT DOMAIN-CONTAINING PROTEIN 31"/>
    <property type="match status" value="1"/>
</dbReference>
<dbReference type="PROSITE" id="PS50297">
    <property type="entry name" value="ANK_REP_REGION"/>
    <property type="match status" value="2"/>
</dbReference>
<proteinExistence type="predicted"/>
<protein>
    <submittedName>
        <fullName evidence="2">Ankyrin repeat-containing domain protein</fullName>
    </submittedName>
</protein>
<dbReference type="SUPFAM" id="SSF48403">
    <property type="entry name" value="Ankyrin repeat"/>
    <property type="match status" value="1"/>
</dbReference>
<evidence type="ECO:0000313" key="2">
    <source>
        <dbReference type="EMBL" id="TRM64757.1"/>
    </source>
</evidence>
<dbReference type="STRING" id="97359.A0A550CJ01"/>
<comment type="caution">
    <text evidence="2">The sequence shown here is derived from an EMBL/GenBank/DDBJ whole genome shotgun (WGS) entry which is preliminary data.</text>
</comment>
<gene>
    <name evidence="2" type="ORF">BD626DRAFT_400013</name>
</gene>
<sequence length="84" mass="9040">MHQDGRTPLHWAASSGAIDIVRYLIDNKAEVDKQDPGGWTPIHIASSAGWTEVVQELVGAGATVNAKTDKGITPLYVRACRTII</sequence>
<dbReference type="OrthoDB" id="539213at2759"/>
<dbReference type="Pfam" id="PF13637">
    <property type="entry name" value="Ank_4"/>
    <property type="match status" value="1"/>
</dbReference>
<organism evidence="2 3">
    <name type="scientific">Schizophyllum amplum</name>
    <dbReference type="NCBI Taxonomy" id="97359"/>
    <lineage>
        <taxon>Eukaryota</taxon>
        <taxon>Fungi</taxon>
        <taxon>Dikarya</taxon>
        <taxon>Basidiomycota</taxon>
        <taxon>Agaricomycotina</taxon>
        <taxon>Agaricomycetes</taxon>
        <taxon>Agaricomycetidae</taxon>
        <taxon>Agaricales</taxon>
        <taxon>Schizophyllaceae</taxon>
        <taxon>Schizophyllum</taxon>
    </lineage>
</organism>